<dbReference type="InterPro" id="IPR036322">
    <property type="entry name" value="WD40_repeat_dom_sf"/>
</dbReference>
<dbReference type="PROSITE" id="PS50294">
    <property type="entry name" value="WD_REPEATS_REGION"/>
    <property type="match status" value="2"/>
</dbReference>
<gene>
    <name evidence="7" type="ORF">SSX86_023155</name>
</gene>
<keyword evidence="4" id="KW-0862">Zinc</keyword>
<feature type="repeat" description="WD" evidence="3">
    <location>
        <begin position="149"/>
        <end position="190"/>
    </location>
</feature>
<evidence type="ECO:0000313" key="7">
    <source>
        <dbReference type="EMBL" id="KAK9058314.1"/>
    </source>
</evidence>
<keyword evidence="4" id="KW-0479">Metal-binding</keyword>
<evidence type="ECO:0000256" key="2">
    <source>
        <dbReference type="ARBA" id="ARBA00022737"/>
    </source>
</evidence>
<dbReference type="PROSITE" id="PS00678">
    <property type="entry name" value="WD_REPEATS_1"/>
    <property type="match status" value="1"/>
</dbReference>
<dbReference type="PANTHER" id="PTHR44489">
    <property type="match status" value="1"/>
</dbReference>
<dbReference type="Gene3D" id="2.130.10.10">
    <property type="entry name" value="YVTN repeat-like/Quinoprotein amine dehydrogenase"/>
    <property type="match status" value="2"/>
</dbReference>
<reference evidence="7 8" key="1">
    <citation type="submission" date="2024-04" db="EMBL/GenBank/DDBJ databases">
        <title>The reference genome of an endangered Asteraceae, Deinandra increscens subsp. villosa, native to the Central Coast of California.</title>
        <authorList>
            <person name="Guilliams M."/>
            <person name="Hasenstab-Lehman K."/>
            <person name="Meyer R."/>
            <person name="Mcevoy S."/>
        </authorList>
    </citation>
    <scope>NUCLEOTIDE SEQUENCE [LARGE SCALE GENOMIC DNA]</scope>
    <source>
        <tissue evidence="7">Leaf</tissue>
    </source>
</reference>
<dbReference type="InterPro" id="IPR020472">
    <property type="entry name" value="WD40_PAC1"/>
</dbReference>
<dbReference type="SMART" id="SM00320">
    <property type="entry name" value="WD40"/>
    <property type="match status" value="6"/>
</dbReference>
<feature type="compositionally biased region" description="Low complexity" evidence="5">
    <location>
        <begin position="74"/>
        <end position="83"/>
    </location>
</feature>
<dbReference type="InterPro" id="IPR015943">
    <property type="entry name" value="WD40/YVTN_repeat-like_dom_sf"/>
</dbReference>
<feature type="repeat" description="WD" evidence="3">
    <location>
        <begin position="272"/>
        <end position="311"/>
    </location>
</feature>
<comment type="caution">
    <text evidence="7">The sequence shown here is derived from an EMBL/GenBank/DDBJ whole genome shotgun (WGS) entry which is preliminary data.</text>
</comment>
<dbReference type="Gene3D" id="3.30.1370.210">
    <property type="match status" value="1"/>
</dbReference>
<dbReference type="Pfam" id="PF00400">
    <property type="entry name" value="WD40"/>
    <property type="match status" value="3"/>
</dbReference>
<dbReference type="Proteomes" id="UP001408789">
    <property type="component" value="Unassembled WGS sequence"/>
</dbReference>
<keyword evidence="2" id="KW-0677">Repeat</keyword>
<protein>
    <recommendedName>
        <fullName evidence="6">C3H1-type domain-containing protein</fullName>
    </recommendedName>
</protein>
<evidence type="ECO:0000313" key="8">
    <source>
        <dbReference type="Proteomes" id="UP001408789"/>
    </source>
</evidence>
<proteinExistence type="predicted"/>
<dbReference type="InterPro" id="IPR044715">
    <property type="entry name" value="WDR86-like"/>
</dbReference>
<dbReference type="AlphaFoldDB" id="A0AAP0CS32"/>
<evidence type="ECO:0000256" key="3">
    <source>
        <dbReference type="PROSITE-ProRule" id="PRU00221"/>
    </source>
</evidence>
<organism evidence="7 8">
    <name type="scientific">Deinandra increscens subsp. villosa</name>
    <dbReference type="NCBI Taxonomy" id="3103831"/>
    <lineage>
        <taxon>Eukaryota</taxon>
        <taxon>Viridiplantae</taxon>
        <taxon>Streptophyta</taxon>
        <taxon>Embryophyta</taxon>
        <taxon>Tracheophyta</taxon>
        <taxon>Spermatophyta</taxon>
        <taxon>Magnoliopsida</taxon>
        <taxon>eudicotyledons</taxon>
        <taxon>Gunneridae</taxon>
        <taxon>Pentapetalae</taxon>
        <taxon>asterids</taxon>
        <taxon>campanulids</taxon>
        <taxon>Asterales</taxon>
        <taxon>Asteraceae</taxon>
        <taxon>Asteroideae</taxon>
        <taxon>Heliantheae alliance</taxon>
        <taxon>Madieae</taxon>
        <taxon>Madiinae</taxon>
        <taxon>Deinandra</taxon>
    </lineage>
</organism>
<dbReference type="InterPro" id="IPR001680">
    <property type="entry name" value="WD40_rpt"/>
</dbReference>
<dbReference type="InterPro" id="IPR019775">
    <property type="entry name" value="WD40_repeat_CS"/>
</dbReference>
<sequence length="439" mass="48681">MATKVARRFPMKTDTSVFKRLGRRNQENIATNHQANSVVCKYWLQGRCNRNPCGFFHPDQAKPDTSKSEYVWRNPSSNKSKNSPPKPKLIKNKENCNQNQIVTKMELKTEENVGQSKSMDKTKSGIKANKCHNLQSWFGDKGLSMVAELKGHSKDVTGIILPSGSNHLYSGSKDKSLRVWDCNSGQCGNVINFDGECGTFVEEAPWIFAGLQNMIKAWNLETQTEVTIQANGGMVNAITMFEDLLFAGMEDGTILSWKSTSKTSFSEEATSLKGHRGSVLSLIIGAKMLFSGSTDHTIRVWDLESLECKHVLKGHTSDVTSVICWDRYLFSGSLDKTIKAWGATESGNIEEVYKHDVDDGVVAFCGMHDAEQKPILLCSCKDNGVRLYDLPSFAERGRIFSKHDIIAMEVCPAGLFFTGDTTGSVSVWKPNEESVSSSQ</sequence>
<keyword evidence="8" id="KW-1185">Reference proteome</keyword>
<evidence type="ECO:0000256" key="1">
    <source>
        <dbReference type="ARBA" id="ARBA00022574"/>
    </source>
</evidence>
<feature type="domain" description="C3H1-type" evidence="6">
    <location>
        <begin position="34"/>
        <end position="60"/>
    </location>
</feature>
<dbReference type="PANTHER" id="PTHR44489:SF16">
    <property type="entry name" value="ANAPHASE-PROMOTING COMPLEX SUBUNIT 4 WD40 DOMAIN-CONTAINING PROTEIN"/>
    <property type="match status" value="1"/>
</dbReference>
<name>A0AAP0CS32_9ASTR</name>
<dbReference type="GO" id="GO:0008270">
    <property type="term" value="F:zinc ion binding"/>
    <property type="evidence" value="ECO:0007669"/>
    <property type="project" value="UniProtKB-KW"/>
</dbReference>
<keyword evidence="1 3" id="KW-0853">WD repeat</keyword>
<dbReference type="SUPFAM" id="SSF50978">
    <property type="entry name" value="WD40 repeat-like"/>
    <property type="match status" value="1"/>
</dbReference>
<feature type="repeat" description="WD" evidence="3">
    <location>
        <begin position="312"/>
        <end position="351"/>
    </location>
</feature>
<dbReference type="EMBL" id="JBCNJP010000023">
    <property type="protein sequence ID" value="KAK9058314.1"/>
    <property type="molecule type" value="Genomic_DNA"/>
</dbReference>
<dbReference type="InterPro" id="IPR000571">
    <property type="entry name" value="Znf_CCCH"/>
</dbReference>
<feature type="zinc finger region" description="C3H1-type" evidence="4">
    <location>
        <begin position="34"/>
        <end position="60"/>
    </location>
</feature>
<dbReference type="PROSITE" id="PS50082">
    <property type="entry name" value="WD_REPEATS_2"/>
    <property type="match status" value="3"/>
</dbReference>
<evidence type="ECO:0000256" key="4">
    <source>
        <dbReference type="PROSITE-ProRule" id="PRU00723"/>
    </source>
</evidence>
<evidence type="ECO:0000259" key="6">
    <source>
        <dbReference type="PROSITE" id="PS50103"/>
    </source>
</evidence>
<keyword evidence="4" id="KW-0863">Zinc-finger</keyword>
<evidence type="ECO:0000256" key="5">
    <source>
        <dbReference type="SAM" id="MobiDB-lite"/>
    </source>
</evidence>
<dbReference type="PRINTS" id="PR00320">
    <property type="entry name" value="GPROTEINBRPT"/>
</dbReference>
<accession>A0AAP0CS32</accession>
<dbReference type="PROSITE" id="PS50103">
    <property type="entry name" value="ZF_C3H1"/>
    <property type="match status" value="1"/>
</dbReference>
<feature type="region of interest" description="Disordered" evidence="5">
    <location>
        <begin position="55"/>
        <end position="95"/>
    </location>
</feature>